<evidence type="ECO:0000313" key="1">
    <source>
        <dbReference type="EMBL" id="MDN5204952.1"/>
    </source>
</evidence>
<dbReference type="InterPro" id="IPR036412">
    <property type="entry name" value="HAD-like_sf"/>
</dbReference>
<name>A0ABT8KVY6_9BACT</name>
<evidence type="ECO:0000313" key="2">
    <source>
        <dbReference type="Proteomes" id="UP001172082"/>
    </source>
</evidence>
<dbReference type="InterPro" id="IPR023214">
    <property type="entry name" value="HAD_sf"/>
</dbReference>
<dbReference type="PANTHER" id="PTHR43434">
    <property type="entry name" value="PHOSPHOGLYCOLATE PHOSPHATASE"/>
    <property type="match status" value="1"/>
</dbReference>
<proteinExistence type="predicted"/>
<dbReference type="InterPro" id="IPR023198">
    <property type="entry name" value="PGP-like_dom2"/>
</dbReference>
<sequence>MNIKLVVFDMAGTTVNDKDYVHKVLMEVLSNEGMTISREQANEVMGIPKPTAIRKLLMLNYKGNREINDDFVKELHDRFVNKMAEFYMSHSEISEKEGATETFKKLKSHGIKVAIDTGFDRKIADTIINRLGWEENKLIDCSVTSDEVVHGRPFPDMIFKAMSQTNVNNRDEVVKVGDTVSDLQQGNNAGCRYVIGVTTGAFKKEDLHKEKHTHLIEKLTELPRILQLEQ</sequence>
<dbReference type="SUPFAM" id="SSF56784">
    <property type="entry name" value="HAD-like"/>
    <property type="match status" value="1"/>
</dbReference>
<accession>A0ABT8KVY6</accession>
<dbReference type="PANTHER" id="PTHR43434:SF19">
    <property type="entry name" value="PHOSPHONOACETALDEHYDE HYDROLASE"/>
    <property type="match status" value="1"/>
</dbReference>
<dbReference type="NCBIfam" id="TIGR03351">
    <property type="entry name" value="PhnX-like"/>
    <property type="match status" value="1"/>
</dbReference>
<keyword evidence="2" id="KW-1185">Reference proteome</keyword>
<gene>
    <name evidence="1" type="ORF">QQ008_26415</name>
</gene>
<protein>
    <submittedName>
        <fullName evidence="1">Phosphonatase-like hydrolase</fullName>
    </submittedName>
</protein>
<dbReference type="Gene3D" id="1.10.150.240">
    <property type="entry name" value="Putative phosphatase, domain 2"/>
    <property type="match status" value="1"/>
</dbReference>
<comment type="caution">
    <text evidence="1">The sequence shown here is derived from an EMBL/GenBank/DDBJ whole genome shotgun (WGS) entry which is preliminary data.</text>
</comment>
<dbReference type="RefSeq" id="WP_346754975.1">
    <property type="nucleotide sequence ID" value="NZ_JAUJEA010000014.1"/>
</dbReference>
<dbReference type="SFLD" id="SFLDS00003">
    <property type="entry name" value="Haloacid_Dehalogenase"/>
    <property type="match status" value="1"/>
</dbReference>
<dbReference type="EMBL" id="JAUJEA010000014">
    <property type="protein sequence ID" value="MDN5204952.1"/>
    <property type="molecule type" value="Genomic_DNA"/>
</dbReference>
<dbReference type="Pfam" id="PF13419">
    <property type="entry name" value="HAD_2"/>
    <property type="match status" value="1"/>
</dbReference>
<dbReference type="InterPro" id="IPR022468">
    <property type="entry name" value="PhnX-like"/>
</dbReference>
<dbReference type="SFLD" id="SFLDG01135">
    <property type="entry name" value="C1.5.6:_HAD__Beta-PGM__Phospha"/>
    <property type="match status" value="1"/>
</dbReference>
<dbReference type="SFLD" id="SFLDG01129">
    <property type="entry name" value="C1.5:_HAD__Beta-PGM__Phosphata"/>
    <property type="match status" value="1"/>
</dbReference>
<dbReference type="InterPro" id="IPR050155">
    <property type="entry name" value="HAD-like_hydrolase_sf"/>
</dbReference>
<dbReference type="Proteomes" id="UP001172082">
    <property type="component" value="Unassembled WGS sequence"/>
</dbReference>
<reference evidence="1" key="1">
    <citation type="submission" date="2023-06" db="EMBL/GenBank/DDBJ databases">
        <title>Genomic of Parafulvivirga corallium.</title>
        <authorList>
            <person name="Wang G."/>
        </authorList>
    </citation>
    <scope>NUCLEOTIDE SEQUENCE</scope>
    <source>
        <strain evidence="1">BMA10</strain>
    </source>
</reference>
<dbReference type="InterPro" id="IPR041492">
    <property type="entry name" value="HAD_2"/>
</dbReference>
<organism evidence="1 2">
    <name type="scientific">Splendidivirga corallicola</name>
    <dbReference type="NCBI Taxonomy" id="3051826"/>
    <lineage>
        <taxon>Bacteria</taxon>
        <taxon>Pseudomonadati</taxon>
        <taxon>Bacteroidota</taxon>
        <taxon>Cytophagia</taxon>
        <taxon>Cytophagales</taxon>
        <taxon>Splendidivirgaceae</taxon>
        <taxon>Splendidivirga</taxon>
    </lineage>
</organism>
<dbReference type="Gene3D" id="3.40.50.1000">
    <property type="entry name" value="HAD superfamily/HAD-like"/>
    <property type="match status" value="1"/>
</dbReference>